<dbReference type="PROSITE" id="PS50802">
    <property type="entry name" value="OTU"/>
    <property type="match status" value="1"/>
</dbReference>
<dbReference type="Proteomes" id="UP001189429">
    <property type="component" value="Unassembled WGS sequence"/>
</dbReference>
<protein>
    <recommendedName>
        <fullName evidence="2">OTU domain-containing protein</fullName>
    </recommendedName>
</protein>
<keyword evidence="4" id="KW-1185">Reference proteome</keyword>
<feature type="domain" description="OTU" evidence="2">
    <location>
        <begin position="118"/>
        <end position="267"/>
    </location>
</feature>
<dbReference type="SUPFAM" id="SSF54001">
    <property type="entry name" value="Cysteine proteinases"/>
    <property type="match status" value="1"/>
</dbReference>
<dbReference type="Pfam" id="PF02338">
    <property type="entry name" value="OTU"/>
    <property type="match status" value="1"/>
</dbReference>
<evidence type="ECO:0000313" key="3">
    <source>
        <dbReference type="EMBL" id="CAK0882525.1"/>
    </source>
</evidence>
<comment type="caution">
    <text evidence="3">The sequence shown here is derived from an EMBL/GenBank/DDBJ whole genome shotgun (WGS) entry which is preliminary data.</text>
</comment>
<sequence length="268" mass="29708">MGLCESNDPACPCQPERTARRHPAPHSAAASTLEAEQLRLWQEELDGAPPREGDEQEDVVVALQAEIWRECARRVTEGARARPRPVQDIRVRPRSLLLDEEVLAAATTLDWKLADFGLRARPIKGDGACQFRAVADQLWRDQAPAGGSCTPQHGGVVYGYSPRKELHPFARDQALSQLRRDAGRYAGFADCEGGFGAYLDRMRAAAEWGDNLTLQAIADTYRVQICMVTTYLERGFLHISPWGAGGAANQIWLGFYAEYHYTSLEPLA</sequence>
<organism evidence="3 4">
    <name type="scientific">Prorocentrum cordatum</name>
    <dbReference type="NCBI Taxonomy" id="2364126"/>
    <lineage>
        <taxon>Eukaryota</taxon>
        <taxon>Sar</taxon>
        <taxon>Alveolata</taxon>
        <taxon>Dinophyceae</taxon>
        <taxon>Prorocentrales</taxon>
        <taxon>Prorocentraceae</taxon>
        <taxon>Prorocentrum</taxon>
    </lineage>
</organism>
<proteinExistence type="predicted"/>
<evidence type="ECO:0000256" key="1">
    <source>
        <dbReference type="SAM" id="MobiDB-lite"/>
    </source>
</evidence>
<evidence type="ECO:0000259" key="2">
    <source>
        <dbReference type="PROSITE" id="PS50802"/>
    </source>
</evidence>
<gene>
    <name evidence="3" type="ORF">PCOR1329_LOCUS65004</name>
</gene>
<name>A0ABN9W8K4_9DINO</name>
<dbReference type="PANTHER" id="PTHR12419:SF111">
    <property type="entry name" value="OVARIAN TUMOR DOMAIN-CONTAINING DEUBIQUITINATING ENZYME 9"/>
    <property type="match status" value="1"/>
</dbReference>
<dbReference type="PANTHER" id="PTHR12419">
    <property type="entry name" value="OTU DOMAIN CONTAINING PROTEIN"/>
    <property type="match status" value="1"/>
</dbReference>
<dbReference type="Gene3D" id="3.90.70.80">
    <property type="match status" value="1"/>
</dbReference>
<accession>A0ABN9W8K4</accession>
<dbReference type="InterPro" id="IPR038765">
    <property type="entry name" value="Papain-like_cys_pep_sf"/>
</dbReference>
<dbReference type="InterPro" id="IPR050704">
    <property type="entry name" value="Peptidase_C85-like"/>
</dbReference>
<evidence type="ECO:0000313" key="4">
    <source>
        <dbReference type="Proteomes" id="UP001189429"/>
    </source>
</evidence>
<feature type="region of interest" description="Disordered" evidence="1">
    <location>
        <begin position="1"/>
        <end position="31"/>
    </location>
</feature>
<reference evidence="3" key="1">
    <citation type="submission" date="2023-10" db="EMBL/GenBank/DDBJ databases">
        <authorList>
            <person name="Chen Y."/>
            <person name="Shah S."/>
            <person name="Dougan E. K."/>
            <person name="Thang M."/>
            <person name="Chan C."/>
        </authorList>
    </citation>
    <scope>NUCLEOTIDE SEQUENCE [LARGE SCALE GENOMIC DNA]</scope>
</reference>
<dbReference type="EMBL" id="CAUYUJ010018303">
    <property type="protein sequence ID" value="CAK0882525.1"/>
    <property type="molecule type" value="Genomic_DNA"/>
</dbReference>
<dbReference type="InterPro" id="IPR003323">
    <property type="entry name" value="OTU_dom"/>
</dbReference>